<evidence type="ECO:0000256" key="9">
    <source>
        <dbReference type="ARBA" id="ARBA00023098"/>
    </source>
</evidence>
<feature type="transmembrane region" description="Helical" evidence="12">
    <location>
        <begin position="47"/>
        <end position="67"/>
    </location>
</feature>
<dbReference type="GO" id="GO:0016020">
    <property type="term" value="C:membrane"/>
    <property type="evidence" value="ECO:0007669"/>
    <property type="project" value="UniProtKB-SubCell"/>
</dbReference>
<evidence type="ECO:0000256" key="12">
    <source>
        <dbReference type="SAM" id="Phobius"/>
    </source>
</evidence>
<keyword evidence="10 12" id="KW-0472">Membrane</keyword>
<comment type="caution">
    <text evidence="14">The sequence shown here is derived from an EMBL/GenBank/DDBJ whole genome shotgun (WGS) entry which is preliminary data.</text>
</comment>
<dbReference type="Proteomes" id="UP000235162">
    <property type="component" value="Unassembled WGS sequence"/>
</dbReference>
<reference evidence="14 15" key="1">
    <citation type="submission" date="2018-01" db="EMBL/GenBank/DDBJ databases">
        <title>The draft genome sequence of Halioglobus japonicus S1-36.</title>
        <authorList>
            <person name="Du Z.-J."/>
            <person name="Shi M.-J."/>
        </authorList>
    </citation>
    <scope>NUCLEOTIDE SEQUENCE [LARGE SCALE GENOMIC DNA]</scope>
    <source>
        <strain evidence="14 15">S1-36</strain>
    </source>
</reference>
<keyword evidence="8" id="KW-0408">Iron</keyword>
<protein>
    <submittedName>
        <fullName evidence="14">Acyl-CoA desaturase</fullName>
    </submittedName>
</protein>
<keyword evidence="6 12" id="KW-1133">Transmembrane helix</keyword>
<feature type="transmembrane region" description="Helical" evidence="12">
    <location>
        <begin position="87"/>
        <end position="106"/>
    </location>
</feature>
<dbReference type="RefSeq" id="WP_084198650.1">
    <property type="nucleotide sequence ID" value="NZ_BMYL01000002.1"/>
</dbReference>
<evidence type="ECO:0000256" key="11">
    <source>
        <dbReference type="ARBA" id="ARBA00023160"/>
    </source>
</evidence>
<dbReference type="PANTHER" id="PTHR11351">
    <property type="entry name" value="ACYL-COA DESATURASE"/>
    <property type="match status" value="1"/>
</dbReference>
<gene>
    <name evidence="14" type="ORF">C0029_05915</name>
</gene>
<evidence type="ECO:0000259" key="13">
    <source>
        <dbReference type="Pfam" id="PF00487"/>
    </source>
</evidence>
<keyword evidence="5" id="KW-0276">Fatty acid metabolism</keyword>
<keyword evidence="7" id="KW-0560">Oxidoreductase</keyword>
<feature type="transmembrane region" description="Helical" evidence="12">
    <location>
        <begin position="20"/>
        <end position="41"/>
    </location>
</feature>
<keyword evidence="11" id="KW-0275">Fatty acid biosynthesis</keyword>
<dbReference type="PANTHER" id="PTHR11351:SF31">
    <property type="entry name" value="DESATURASE 1, ISOFORM A-RELATED"/>
    <property type="match status" value="1"/>
</dbReference>
<name>A0AAP8MDT8_9GAMM</name>
<feature type="domain" description="Fatty acid desaturase" evidence="13">
    <location>
        <begin position="52"/>
        <end position="251"/>
    </location>
</feature>
<dbReference type="EMBL" id="PKUR01000002">
    <property type="protein sequence ID" value="PLW85991.1"/>
    <property type="molecule type" value="Genomic_DNA"/>
</dbReference>
<evidence type="ECO:0000256" key="2">
    <source>
        <dbReference type="ARBA" id="ARBA00008749"/>
    </source>
</evidence>
<evidence type="ECO:0000256" key="5">
    <source>
        <dbReference type="ARBA" id="ARBA00022832"/>
    </source>
</evidence>
<evidence type="ECO:0000256" key="1">
    <source>
        <dbReference type="ARBA" id="ARBA00004141"/>
    </source>
</evidence>
<sequence length="300" mass="34217">MRPEVFRITDDSGDPVRGRIVWSPLKSLWINSCLVSFLVAAPLATTYGAVLVFLVSTYATLLIGHSVGMHRKLIHRSFDCPKWLERLLVYLGVLVGMAGPIGLVLIHDTRDWAQRMPHCHPFFSHRSPLWLDALWQLNCRFEFQNTPEIQIEAEILEDRWYQFLESTWILQQVPVALLLFLVGGWPWVVWGVFGRVFVSVSGHWIVTYLTHNPGPGNYLVPDAGVQASNLTGYGLITFGECWHNNHHAFPESARIGLQPNEYDPGWEVIRLLKSLGLVWNIGLPRGEKSREDLLLVDFIK</sequence>
<organism evidence="14 15">
    <name type="scientific">Halioglobus japonicus</name>
    <dbReference type="NCBI Taxonomy" id="930805"/>
    <lineage>
        <taxon>Bacteria</taxon>
        <taxon>Pseudomonadati</taxon>
        <taxon>Pseudomonadota</taxon>
        <taxon>Gammaproteobacteria</taxon>
        <taxon>Cellvibrionales</taxon>
        <taxon>Halieaceae</taxon>
        <taxon>Halioglobus</taxon>
    </lineage>
</organism>
<feature type="transmembrane region" description="Helical" evidence="12">
    <location>
        <begin position="169"/>
        <end position="193"/>
    </location>
</feature>
<accession>A0AAP8MDT8</accession>
<dbReference type="GO" id="GO:0006633">
    <property type="term" value="P:fatty acid biosynthetic process"/>
    <property type="evidence" value="ECO:0007669"/>
    <property type="project" value="UniProtKB-KW"/>
</dbReference>
<evidence type="ECO:0000256" key="8">
    <source>
        <dbReference type="ARBA" id="ARBA00023004"/>
    </source>
</evidence>
<dbReference type="AlphaFoldDB" id="A0AAP8MDT8"/>
<dbReference type="InterPro" id="IPR015876">
    <property type="entry name" value="Acyl-CoA_DS"/>
</dbReference>
<dbReference type="KEGG" id="hja:BST95_06850"/>
<dbReference type="InterPro" id="IPR005804">
    <property type="entry name" value="FA_desaturase_dom"/>
</dbReference>
<keyword evidence="3" id="KW-0444">Lipid biosynthesis</keyword>
<comment type="similarity">
    <text evidence="2">Belongs to the fatty acid desaturase type 2 family.</text>
</comment>
<dbReference type="CDD" id="cd03505">
    <property type="entry name" value="Delta9-FADS-like"/>
    <property type="match status" value="1"/>
</dbReference>
<proteinExistence type="inferred from homology"/>
<keyword evidence="15" id="KW-1185">Reference proteome</keyword>
<dbReference type="GO" id="GO:0016717">
    <property type="term" value="F:oxidoreductase activity, acting on paired donors, with oxidation of a pair of donors resulting in the reduction of molecular oxygen to two molecules of water"/>
    <property type="evidence" value="ECO:0007669"/>
    <property type="project" value="InterPro"/>
</dbReference>
<comment type="subcellular location">
    <subcellularLocation>
        <location evidence="1">Membrane</location>
        <topology evidence="1">Multi-pass membrane protein</topology>
    </subcellularLocation>
</comment>
<evidence type="ECO:0000256" key="10">
    <source>
        <dbReference type="ARBA" id="ARBA00023136"/>
    </source>
</evidence>
<dbReference type="Pfam" id="PF00487">
    <property type="entry name" value="FA_desaturase"/>
    <property type="match status" value="1"/>
</dbReference>
<evidence type="ECO:0000313" key="15">
    <source>
        <dbReference type="Proteomes" id="UP000235162"/>
    </source>
</evidence>
<keyword evidence="4 12" id="KW-0812">Transmembrane</keyword>
<evidence type="ECO:0000256" key="3">
    <source>
        <dbReference type="ARBA" id="ARBA00022516"/>
    </source>
</evidence>
<evidence type="ECO:0000256" key="7">
    <source>
        <dbReference type="ARBA" id="ARBA00023002"/>
    </source>
</evidence>
<evidence type="ECO:0000313" key="14">
    <source>
        <dbReference type="EMBL" id="PLW85991.1"/>
    </source>
</evidence>
<keyword evidence="9" id="KW-0443">Lipid metabolism</keyword>
<evidence type="ECO:0000256" key="4">
    <source>
        <dbReference type="ARBA" id="ARBA00022692"/>
    </source>
</evidence>
<evidence type="ECO:0000256" key="6">
    <source>
        <dbReference type="ARBA" id="ARBA00022989"/>
    </source>
</evidence>